<evidence type="ECO:0000256" key="8">
    <source>
        <dbReference type="SAM" id="Phobius"/>
    </source>
</evidence>
<keyword evidence="2" id="KW-1003">Cell membrane</keyword>
<evidence type="ECO:0000256" key="2">
    <source>
        <dbReference type="ARBA" id="ARBA00022475"/>
    </source>
</evidence>
<dbReference type="InterPro" id="IPR017871">
    <property type="entry name" value="ABC_transporter-like_CS"/>
</dbReference>
<keyword evidence="5 11" id="KW-0067">ATP-binding</keyword>
<dbReference type="Pfam" id="PF00005">
    <property type="entry name" value="ABC_tran"/>
    <property type="match status" value="1"/>
</dbReference>
<keyword evidence="12" id="KW-1185">Reference proteome</keyword>
<evidence type="ECO:0000259" key="9">
    <source>
        <dbReference type="PROSITE" id="PS50893"/>
    </source>
</evidence>
<evidence type="ECO:0000256" key="1">
    <source>
        <dbReference type="ARBA" id="ARBA00004651"/>
    </source>
</evidence>
<feature type="transmembrane region" description="Helical" evidence="8">
    <location>
        <begin position="81"/>
        <end position="103"/>
    </location>
</feature>
<dbReference type="InterPro" id="IPR011527">
    <property type="entry name" value="ABC1_TM_dom"/>
</dbReference>
<feature type="transmembrane region" description="Helical" evidence="8">
    <location>
        <begin position="184"/>
        <end position="204"/>
    </location>
</feature>
<dbReference type="PANTHER" id="PTHR24221">
    <property type="entry name" value="ATP-BINDING CASSETTE SUB-FAMILY B"/>
    <property type="match status" value="1"/>
</dbReference>
<dbReference type="Pfam" id="PF00664">
    <property type="entry name" value="ABC_membrane"/>
    <property type="match status" value="1"/>
</dbReference>
<name>A0A6I1I5S3_9BURK</name>
<feature type="transmembrane region" description="Helical" evidence="8">
    <location>
        <begin position="153"/>
        <end position="178"/>
    </location>
</feature>
<dbReference type="SMART" id="SM00382">
    <property type="entry name" value="AAA"/>
    <property type="match status" value="1"/>
</dbReference>
<evidence type="ECO:0000256" key="3">
    <source>
        <dbReference type="ARBA" id="ARBA00022692"/>
    </source>
</evidence>
<organism evidence="11 12">
    <name type="scientific">Janthinobacterium violaceinigrum</name>
    <dbReference type="NCBI Taxonomy" id="2654252"/>
    <lineage>
        <taxon>Bacteria</taxon>
        <taxon>Pseudomonadati</taxon>
        <taxon>Pseudomonadota</taxon>
        <taxon>Betaproteobacteria</taxon>
        <taxon>Burkholderiales</taxon>
        <taxon>Oxalobacteraceae</taxon>
        <taxon>Janthinobacterium</taxon>
    </lineage>
</organism>
<keyword evidence="3 8" id="KW-0812">Transmembrane</keyword>
<dbReference type="Proteomes" id="UP000468717">
    <property type="component" value="Unassembled WGS sequence"/>
</dbReference>
<evidence type="ECO:0000256" key="4">
    <source>
        <dbReference type="ARBA" id="ARBA00022741"/>
    </source>
</evidence>
<dbReference type="GO" id="GO:0005886">
    <property type="term" value="C:plasma membrane"/>
    <property type="evidence" value="ECO:0007669"/>
    <property type="project" value="UniProtKB-SubCell"/>
</dbReference>
<feature type="domain" description="ABC transporter" evidence="9">
    <location>
        <begin position="363"/>
        <end position="589"/>
    </location>
</feature>
<dbReference type="AlphaFoldDB" id="A0A6I1I5S3"/>
<dbReference type="PROSITE" id="PS00211">
    <property type="entry name" value="ABC_TRANSPORTER_1"/>
    <property type="match status" value="1"/>
</dbReference>
<evidence type="ECO:0000256" key="7">
    <source>
        <dbReference type="ARBA" id="ARBA00023136"/>
    </source>
</evidence>
<dbReference type="GO" id="GO:0005524">
    <property type="term" value="F:ATP binding"/>
    <property type="evidence" value="ECO:0007669"/>
    <property type="project" value="UniProtKB-KW"/>
</dbReference>
<evidence type="ECO:0000313" key="11">
    <source>
        <dbReference type="EMBL" id="KAB8065340.1"/>
    </source>
</evidence>
<dbReference type="GO" id="GO:0016887">
    <property type="term" value="F:ATP hydrolysis activity"/>
    <property type="evidence" value="ECO:0007669"/>
    <property type="project" value="InterPro"/>
</dbReference>
<comment type="subcellular location">
    <subcellularLocation>
        <location evidence="1">Cell membrane</location>
        <topology evidence="1">Multi-pass membrane protein</topology>
    </subcellularLocation>
</comment>
<dbReference type="GO" id="GO:0140359">
    <property type="term" value="F:ABC-type transporter activity"/>
    <property type="evidence" value="ECO:0007669"/>
    <property type="project" value="InterPro"/>
</dbReference>
<keyword evidence="4" id="KW-0547">Nucleotide-binding</keyword>
<evidence type="ECO:0000256" key="5">
    <source>
        <dbReference type="ARBA" id="ARBA00022840"/>
    </source>
</evidence>
<dbReference type="InterPro" id="IPR003593">
    <property type="entry name" value="AAA+_ATPase"/>
</dbReference>
<proteinExistence type="predicted"/>
<dbReference type="GO" id="GO:0034040">
    <property type="term" value="F:ATPase-coupled lipid transmembrane transporter activity"/>
    <property type="evidence" value="ECO:0007669"/>
    <property type="project" value="TreeGrafter"/>
</dbReference>
<evidence type="ECO:0000313" key="12">
    <source>
        <dbReference type="Proteomes" id="UP000468717"/>
    </source>
</evidence>
<comment type="caution">
    <text evidence="11">The sequence shown here is derived from an EMBL/GenBank/DDBJ whole genome shotgun (WGS) entry which is preliminary data.</text>
</comment>
<gene>
    <name evidence="11" type="ORF">GCN75_08145</name>
</gene>
<dbReference type="PROSITE" id="PS50929">
    <property type="entry name" value="ABC_TM1F"/>
    <property type="match status" value="1"/>
</dbReference>
<protein>
    <submittedName>
        <fullName evidence="11">ATP-binding cassette domain-containing protein</fullName>
    </submittedName>
</protein>
<reference evidence="11 12" key="1">
    <citation type="submission" date="2019-10" db="EMBL/GenBank/DDBJ databases">
        <title>Three novel species isolated from a subtropical stream in China.</title>
        <authorList>
            <person name="Lu H."/>
        </authorList>
    </citation>
    <scope>NUCLEOTIDE SEQUENCE [LARGE SCALE GENOMIC DNA]</scope>
    <source>
        <strain evidence="11 12">FT13W</strain>
    </source>
</reference>
<dbReference type="SUPFAM" id="SSF52540">
    <property type="entry name" value="P-loop containing nucleoside triphosphate hydrolases"/>
    <property type="match status" value="1"/>
</dbReference>
<evidence type="ECO:0000259" key="10">
    <source>
        <dbReference type="PROSITE" id="PS50929"/>
    </source>
</evidence>
<accession>A0A6I1I5S3</accession>
<dbReference type="EMBL" id="WFLI01000007">
    <property type="protein sequence ID" value="KAB8065340.1"/>
    <property type="molecule type" value="Genomic_DNA"/>
</dbReference>
<keyword evidence="6 8" id="KW-1133">Transmembrane helix</keyword>
<sequence>MKLEKNFPDLISRLWHHVGHQRRRQLWLLLALTIFASFAEILSIGSVLPFIGALTNPERIFNNPTASHFIRFFNLTSAEQLLLPLTIIFSIAALFAGILRMLLLRLSTKISFEIGSDLSNNAYRRTLYQSYATQISRNSSEVINVIWIKISEVIFYILMPSLTLISSLAMISAIIFVLCYIIPGIALAIIACFGLIYAVIIKITRKHLKESSKRIASESNNVMRSLQEGLGGVRDILIDGSQESFCEIYRKTDKILRNAQGSNQFISQSPRFAMESLGTILIAGLAYVLSQREDGIANAIPILAALALGLQRILPSLQQAYNSWSLIQGAQASLQDTLELLDQDLPSHAEQKIMPLLHFNEKISLKNVCFRYTSDTSWILHQVDLEIRKGSRVGFIGGTGSGKSTIIDVIMGLLDPVYGTLEIDGMPVSLANKRAWQSRIAHVPQSVFLTDNSIEENIAFGIPKDEISADRVRDAARQAQLTETIEAWPDKYATVVGERGVQLSGGQRQRIGIARALYKQADVIVLDEATSALDTDTEKAIMLSIEELNDDITILIVAHRLNTLENCTEIVEVQKGAVHRKEKMHFTALS</sequence>
<dbReference type="InterPro" id="IPR039421">
    <property type="entry name" value="Type_1_exporter"/>
</dbReference>
<evidence type="ECO:0000256" key="6">
    <source>
        <dbReference type="ARBA" id="ARBA00022989"/>
    </source>
</evidence>
<dbReference type="InterPro" id="IPR027417">
    <property type="entry name" value="P-loop_NTPase"/>
</dbReference>
<dbReference type="InterPro" id="IPR003439">
    <property type="entry name" value="ABC_transporter-like_ATP-bd"/>
</dbReference>
<dbReference type="PANTHER" id="PTHR24221:SF654">
    <property type="entry name" value="ATP-BINDING CASSETTE SUB-FAMILY B MEMBER 6"/>
    <property type="match status" value="1"/>
</dbReference>
<dbReference type="RefSeq" id="WP_152282114.1">
    <property type="nucleotide sequence ID" value="NZ_WFLI01000007.1"/>
</dbReference>
<feature type="domain" description="ABC transmembrane type-1" evidence="10">
    <location>
        <begin position="27"/>
        <end position="329"/>
    </location>
</feature>
<feature type="transmembrane region" description="Helical" evidence="8">
    <location>
        <begin position="26"/>
        <end position="51"/>
    </location>
</feature>
<dbReference type="SUPFAM" id="SSF90123">
    <property type="entry name" value="ABC transporter transmembrane region"/>
    <property type="match status" value="1"/>
</dbReference>
<dbReference type="Gene3D" id="1.20.1560.10">
    <property type="entry name" value="ABC transporter type 1, transmembrane domain"/>
    <property type="match status" value="1"/>
</dbReference>
<dbReference type="Gene3D" id="3.40.50.300">
    <property type="entry name" value="P-loop containing nucleotide triphosphate hydrolases"/>
    <property type="match status" value="1"/>
</dbReference>
<dbReference type="PROSITE" id="PS50893">
    <property type="entry name" value="ABC_TRANSPORTER_2"/>
    <property type="match status" value="1"/>
</dbReference>
<keyword evidence="7 8" id="KW-0472">Membrane</keyword>
<dbReference type="InterPro" id="IPR036640">
    <property type="entry name" value="ABC1_TM_sf"/>
</dbReference>